<dbReference type="Pfam" id="PF04170">
    <property type="entry name" value="NlpE"/>
    <property type="match status" value="1"/>
</dbReference>
<name>A0A0X3ARA5_9FLAO</name>
<keyword evidence="2" id="KW-1185">Reference proteome</keyword>
<dbReference type="EMBL" id="FCOR01000009">
    <property type="protein sequence ID" value="CVK16647.1"/>
    <property type="molecule type" value="Genomic_DNA"/>
</dbReference>
<accession>A0A0X3ARA5</accession>
<dbReference type="InterPro" id="IPR007298">
    <property type="entry name" value="Cu-R_lipoprotein_NlpE"/>
</dbReference>
<protein>
    <submittedName>
        <fullName evidence="1">NlpE N-terminal domain-containing protein</fullName>
    </submittedName>
</protein>
<reference evidence="1 2" key="1">
    <citation type="submission" date="2016-01" db="EMBL/GenBank/DDBJ databases">
        <authorList>
            <person name="McClelland M."/>
            <person name="Jain A."/>
            <person name="Saraogi P."/>
            <person name="Mendelson R."/>
            <person name="Westerman R."/>
            <person name="SanMiguel P."/>
            <person name="Csonka L."/>
        </authorList>
    </citation>
    <scope>NUCLEOTIDE SEQUENCE [LARGE SCALE GENOMIC DNA]</scope>
    <source>
        <strain evidence="1 2">R-53146</strain>
    </source>
</reference>
<dbReference type="STRING" id="1586267.GCA_001418685_01510"/>
<sequence>MNQYSINKYLIVFIFSCLYIGCDKKLSSNSNYITDTLSVSTQNLTNLPKDLTGTYTGRISCDDCEFVELTLDQNHTYHLKIQLYTDEDSKASIIHEQGKFNWDKNNSTLSLDKFGFKFKISKKKLYFLQNSEQYYDQEYLIKK</sequence>
<organism evidence="1 2">
    <name type="scientific">Apibacter mensalis</name>
    <dbReference type="NCBI Taxonomy" id="1586267"/>
    <lineage>
        <taxon>Bacteria</taxon>
        <taxon>Pseudomonadati</taxon>
        <taxon>Bacteroidota</taxon>
        <taxon>Flavobacteriia</taxon>
        <taxon>Flavobacteriales</taxon>
        <taxon>Weeksellaceae</taxon>
        <taxon>Apibacter</taxon>
    </lineage>
</organism>
<dbReference type="Gene3D" id="2.40.128.640">
    <property type="match status" value="1"/>
</dbReference>
<evidence type="ECO:0000313" key="1">
    <source>
        <dbReference type="EMBL" id="CVK16647.1"/>
    </source>
</evidence>
<dbReference type="Proteomes" id="UP000182761">
    <property type="component" value="Unassembled WGS sequence"/>
</dbReference>
<proteinExistence type="predicted"/>
<gene>
    <name evidence="1" type="ORF">Ga0061079_10937</name>
</gene>
<dbReference type="RefSeq" id="WP_055425834.1">
    <property type="nucleotide sequence ID" value="NZ_FCOR01000009.1"/>
</dbReference>
<evidence type="ECO:0000313" key="2">
    <source>
        <dbReference type="Proteomes" id="UP000182761"/>
    </source>
</evidence>
<dbReference type="AlphaFoldDB" id="A0A0X3ARA5"/>